<keyword evidence="9" id="KW-1185">Reference proteome</keyword>
<comment type="caution">
    <text evidence="8">The sequence shown here is derived from an EMBL/GenBank/DDBJ whole genome shotgun (WGS) entry which is preliminary data.</text>
</comment>
<evidence type="ECO:0000313" key="9">
    <source>
        <dbReference type="Proteomes" id="UP000185753"/>
    </source>
</evidence>
<proteinExistence type="predicted"/>
<keyword evidence="3" id="KW-0347">Helicase</keyword>
<evidence type="ECO:0000313" key="8">
    <source>
        <dbReference type="EMBL" id="OBX28071.1"/>
    </source>
</evidence>
<evidence type="ECO:0000256" key="4">
    <source>
        <dbReference type="ARBA" id="ARBA00022840"/>
    </source>
</evidence>
<dbReference type="SUPFAM" id="SSF56112">
    <property type="entry name" value="Protein kinase-like (PK-like)"/>
    <property type="match status" value="2"/>
</dbReference>
<dbReference type="PANTHER" id="PTHR43788">
    <property type="entry name" value="DNA2/NAM7 HELICASE FAMILY MEMBER"/>
    <property type="match status" value="1"/>
</dbReference>
<dbReference type="RefSeq" id="WP_067766296.1">
    <property type="nucleotide sequence ID" value="NZ_LZDS01000027.1"/>
</dbReference>
<reference evidence="9" key="1">
    <citation type="submission" date="2016-06" db="EMBL/GenBank/DDBJ databases">
        <authorList>
            <person name="Radolfova-Krizova L."/>
            <person name="Nemec A."/>
        </authorList>
    </citation>
    <scope>NUCLEOTIDE SEQUENCE [LARGE SCALE GENOMIC DNA]</scope>
    <source>
        <strain evidence="9">ANC 4275</strain>
    </source>
</reference>
<dbReference type="EMBL" id="LZDS01000027">
    <property type="protein sequence ID" value="OBX28071.1"/>
    <property type="molecule type" value="Genomic_DNA"/>
</dbReference>
<dbReference type="GO" id="GO:0005524">
    <property type="term" value="F:ATP binding"/>
    <property type="evidence" value="ECO:0007669"/>
    <property type="project" value="UniProtKB-KW"/>
</dbReference>
<sequence length="1291" mass="148186">MEVKYWYSGLYKHEIEAIKKIETAFSKKGHMFPWKGYAGFRFISSKGREGEFDLIIITHCNVLIIELKDWNHQPITARGDQWYKGGQHMDRSPVSITQNKKYTLSEKLKPLRHRLTNKNYPVFIEFFVVMTGNSDFSKLPETDLHHTISLDDFLKFADPKVFYNRFHPHPNAKTLNQDFAVFDELFLGDQTTAKPFRTSGYKAQELIFKHPKEIYSEYIALAESQITTTALLRIWDFDKVEDVKGKTTDGRAEIISRERQVLQYINHLDHDLYNSCLRSLTSFQKDTVTTVCPELFELPPNHVRFNEFIGKYANGLPELDRLVIAKLLIAKFAALHNLKIAHRDIHDHSLWISPTKTVALSNFISAYYQPIGTVGDFRHLLSVGAIESGNQNVSGKFALTPFEQDVQALAIIIWHLLTAQRISDRSCLNLQEELIKSDKWYAPILLDAITTNTYGSARELFDAIKRNEPKLDVGVTFDVSVLEPYRHPINHSREYPVTGKFFIETDEKEVYISNNTVVKAWLNCGGITASPSESFKVYNFLQKIEKIRNVNSPYLPVIREFGIAQKSSCLYLVTDHISNGTSWNTKYPLNVVEQKLDETEKEKIIHDIEQLVNAIESLHEYHIYHGDLHGDNIIFDGAVSRFYLIDIPDFSLSGGEPQNTRYSPEIEGVSALQRDNYAVIKLSCEILGIKFGEISEQYPLIAEAIKTELEDRTYGFKDIARFKQALHETKSSIGKKLIKVFSDRFDEDVIIYPENGQLYVKAEINPHDEKSLWVTFTGIGGTYILTYYPENKRFTSGMKPRLRNSISSKEKADSQFEISQEIHLIKATSRDFSLLDQILRENESFQRAINLILETSKETKSLENNLVIEKIEEVVIEEEEDLPFGFGDFENKHDSKNLISTQDLWRAILDTEIESSPNIEISSEPYSLDGDIVFPYVSDNDPLENFDGIEKVFAVTLKPDLKSDKSEADGNSLVEYRVGEVNFKKSGLNEIRLSKVRNLRSLPQEGDIIFFRSQQSNASLRKRKFALERLLERRSVIPQLVDLFDPDFRGEATRYWDVATSEDFKRYDRTDGNGHKISLNGQQRQAFNTILRNGPLSLLQGPPGTGKTEFIAAFVHYLVEKLNVKNILLVSQSHEAVNNAAERIRKHCERLNTTLEVVRFSNREGAVSNGLKDVYSHAITNEKRELFIAELKYRIQALSTAIGLDAEYMMTVVQAELVLFKQIDELKQLEKTHQKLLEDSKEVKKQEFFENISQTIQALELNIRNTLASIYQINLTADETVNSNWLCCTKI</sequence>
<keyword evidence="5" id="KW-0175">Coiled coil</keyword>
<dbReference type="InterPro" id="IPR011009">
    <property type="entry name" value="Kinase-like_dom_sf"/>
</dbReference>
<evidence type="ECO:0000256" key="2">
    <source>
        <dbReference type="ARBA" id="ARBA00022801"/>
    </source>
</evidence>
<dbReference type="GO" id="GO:0016787">
    <property type="term" value="F:hydrolase activity"/>
    <property type="evidence" value="ECO:0007669"/>
    <property type="project" value="UniProtKB-KW"/>
</dbReference>
<evidence type="ECO:0000259" key="7">
    <source>
        <dbReference type="Pfam" id="PF13086"/>
    </source>
</evidence>
<dbReference type="InterPro" id="IPR041677">
    <property type="entry name" value="DNA2/NAM7_AAA_11"/>
</dbReference>
<keyword evidence="2" id="KW-0378">Hydrolase</keyword>
<dbReference type="Gene3D" id="3.40.50.300">
    <property type="entry name" value="P-loop containing nucleotide triphosphate hydrolases"/>
    <property type="match status" value="1"/>
</dbReference>
<dbReference type="Proteomes" id="UP000185753">
    <property type="component" value="Unassembled WGS sequence"/>
</dbReference>
<dbReference type="OrthoDB" id="9757917at2"/>
<organism evidence="8 9">
    <name type="scientific">Acinetobacter gandensis</name>
    <dbReference type="NCBI Taxonomy" id="1443941"/>
    <lineage>
        <taxon>Bacteria</taxon>
        <taxon>Pseudomonadati</taxon>
        <taxon>Pseudomonadota</taxon>
        <taxon>Gammaproteobacteria</taxon>
        <taxon>Moraxellales</taxon>
        <taxon>Moraxellaceae</taxon>
        <taxon>Acinetobacter</taxon>
    </lineage>
</organism>
<dbReference type="InterPro" id="IPR050534">
    <property type="entry name" value="Coronavir_polyprotein_1ab"/>
</dbReference>
<evidence type="ECO:0000259" key="6">
    <source>
        <dbReference type="Pfam" id="PF08378"/>
    </source>
</evidence>
<evidence type="ECO:0000256" key="5">
    <source>
        <dbReference type="SAM" id="Coils"/>
    </source>
</evidence>
<feature type="domain" description="DNA2/NAM7 helicase helicase" evidence="7">
    <location>
        <begin position="1079"/>
        <end position="1255"/>
    </location>
</feature>
<protein>
    <recommendedName>
        <fullName evidence="10">Nuclease</fullName>
    </recommendedName>
</protein>
<dbReference type="SUPFAM" id="SSF52540">
    <property type="entry name" value="P-loop containing nucleoside triphosphate hydrolases"/>
    <property type="match status" value="1"/>
</dbReference>
<gene>
    <name evidence="8" type="ORF">A9J31_08130</name>
</gene>
<dbReference type="GO" id="GO:0043139">
    <property type="term" value="F:5'-3' DNA helicase activity"/>
    <property type="evidence" value="ECO:0007669"/>
    <property type="project" value="TreeGrafter"/>
</dbReference>
<accession>A0A1A7R857</accession>
<feature type="coiled-coil region" evidence="5">
    <location>
        <begin position="1219"/>
        <end position="1246"/>
    </location>
</feature>
<keyword evidence="1" id="KW-0547">Nucleotide-binding</keyword>
<keyword evidence="4" id="KW-0067">ATP-binding</keyword>
<dbReference type="Gene3D" id="1.10.510.10">
    <property type="entry name" value="Transferase(Phosphotransferase) domain 1"/>
    <property type="match status" value="2"/>
</dbReference>
<dbReference type="Pfam" id="PF08378">
    <property type="entry name" value="NERD"/>
    <property type="match status" value="1"/>
</dbReference>
<dbReference type="InterPro" id="IPR011528">
    <property type="entry name" value="NERD"/>
</dbReference>
<name>A0A1A7R857_9GAMM</name>
<dbReference type="Pfam" id="PF13086">
    <property type="entry name" value="AAA_11"/>
    <property type="match status" value="1"/>
</dbReference>
<dbReference type="PANTHER" id="PTHR43788:SF16">
    <property type="entry name" value="HELICASE WITH ZINC FINGER 2"/>
    <property type="match status" value="1"/>
</dbReference>
<dbReference type="STRING" id="1443941.A9J31_08130"/>
<dbReference type="CDD" id="cd17934">
    <property type="entry name" value="DEXXQc_Upf1-like"/>
    <property type="match status" value="1"/>
</dbReference>
<feature type="domain" description="NERD" evidence="6">
    <location>
        <begin position="27"/>
        <end position="128"/>
    </location>
</feature>
<dbReference type="InterPro" id="IPR027417">
    <property type="entry name" value="P-loop_NTPase"/>
</dbReference>
<evidence type="ECO:0000256" key="1">
    <source>
        <dbReference type="ARBA" id="ARBA00022741"/>
    </source>
</evidence>
<evidence type="ECO:0008006" key="10">
    <source>
        <dbReference type="Google" id="ProtNLM"/>
    </source>
</evidence>
<evidence type="ECO:0000256" key="3">
    <source>
        <dbReference type="ARBA" id="ARBA00022806"/>
    </source>
</evidence>